<accession>A0A1I3WWF9</accession>
<sequence length="129" mass="14158">MDEVTLVKTRLQAGIWEGELHVSGEAAPLPEIEVTHLDQPVSGGHTLSEDPERDGVWFFRFAVPGELLGDGVQTFVFSDRGTGAVLNSLTLIAGEALADDIRAEMDLLRQELDMLKRAFRRHCLDTGAN</sequence>
<evidence type="ECO:0000313" key="2">
    <source>
        <dbReference type="Proteomes" id="UP000199630"/>
    </source>
</evidence>
<name>A0A1I3WWF9_9RHOB</name>
<keyword evidence="2" id="KW-1185">Reference proteome</keyword>
<evidence type="ECO:0000313" key="1">
    <source>
        <dbReference type="EMBL" id="SFK11834.1"/>
    </source>
</evidence>
<dbReference type="AlphaFoldDB" id="A0A1I3WWF9"/>
<proteinExistence type="predicted"/>
<dbReference type="OrthoDB" id="7772846at2"/>
<dbReference type="Proteomes" id="UP000199630">
    <property type="component" value="Unassembled WGS sequence"/>
</dbReference>
<reference evidence="2" key="1">
    <citation type="submission" date="2016-10" db="EMBL/GenBank/DDBJ databases">
        <authorList>
            <person name="Varghese N."/>
            <person name="Submissions S."/>
        </authorList>
    </citation>
    <scope>NUCLEOTIDE SEQUENCE [LARGE SCALE GENOMIC DNA]</scope>
    <source>
        <strain evidence="2">DSM 26471</strain>
    </source>
</reference>
<organism evidence="1 2">
    <name type="scientific">Celeribacter neptunius</name>
    <dbReference type="NCBI Taxonomy" id="588602"/>
    <lineage>
        <taxon>Bacteria</taxon>
        <taxon>Pseudomonadati</taxon>
        <taxon>Pseudomonadota</taxon>
        <taxon>Alphaproteobacteria</taxon>
        <taxon>Rhodobacterales</taxon>
        <taxon>Roseobacteraceae</taxon>
        <taxon>Celeribacter</taxon>
    </lineage>
</organism>
<gene>
    <name evidence="1" type="ORF">SAMN04487991_3882</name>
</gene>
<dbReference type="EMBL" id="FORH01000009">
    <property type="protein sequence ID" value="SFK11834.1"/>
    <property type="molecule type" value="Genomic_DNA"/>
</dbReference>
<dbReference type="STRING" id="588602.SAMN04487991_3882"/>
<protein>
    <submittedName>
        <fullName evidence="1">Uncharacterized protein</fullName>
    </submittedName>
</protein>
<dbReference type="RefSeq" id="WP_090062669.1">
    <property type="nucleotide sequence ID" value="NZ_FORH01000009.1"/>
</dbReference>